<dbReference type="Gene3D" id="3.40.228.10">
    <property type="entry name" value="Dimethylsulfoxide Reductase, domain 2"/>
    <property type="match status" value="1"/>
</dbReference>
<dbReference type="InterPro" id="IPR050123">
    <property type="entry name" value="Prok_molybdopt-oxidoreductase"/>
</dbReference>
<feature type="region of interest" description="Disordered" evidence="5">
    <location>
        <begin position="568"/>
        <end position="587"/>
    </location>
</feature>
<proteinExistence type="predicted"/>
<reference evidence="8" key="1">
    <citation type="submission" date="2016-10" db="EMBL/GenBank/DDBJ databases">
        <authorList>
            <person name="Varghese N."/>
            <person name="Submissions S."/>
        </authorList>
    </citation>
    <scope>NUCLEOTIDE SEQUENCE [LARGE SCALE GENOMIC DNA]</scope>
    <source>
        <strain evidence="8">DSM 25055</strain>
    </source>
</reference>
<dbReference type="GO" id="GO:0016491">
    <property type="term" value="F:oxidoreductase activity"/>
    <property type="evidence" value="ECO:0007669"/>
    <property type="project" value="InterPro"/>
</dbReference>
<dbReference type="OrthoDB" id="23466at2157"/>
<dbReference type="InterPro" id="IPR009010">
    <property type="entry name" value="Asp_de-COase-like_dom_sf"/>
</dbReference>
<dbReference type="Gene3D" id="2.40.40.20">
    <property type="match status" value="1"/>
</dbReference>
<dbReference type="PROSITE" id="PS51669">
    <property type="entry name" value="4FE4S_MOW_BIS_MGD"/>
    <property type="match status" value="1"/>
</dbReference>
<dbReference type="GO" id="GO:0043546">
    <property type="term" value="F:molybdopterin cofactor binding"/>
    <property type="evidence" value="ECO:0007669"/>
    <property type="project" value="InterPro"/>
</dbReference>
<feature type="domain" description="4Fe-4S Mo/W bis-MGD-type" evidence="6">
    <location>
        <begin position="2"/>
        <end position="60"/>
    </location>
</feature>
<sequence length="735" mass="77937">MTELVPTTCMRCAVGCGHVQQAPEREYGLETVRGDPGHPVNQGLACQRGVSETAHPDGEWLTRPLERKGDDLVPTTWESALQRASEGLGTALEDGGDSVAVLGSGQQTNEAAYALGKLARGGFGTRYYDANTTLCMASAVTAYYDAFGSDAPPPTYDDIPDAETHVVWGANPAAAHPVMFRWIRQSAAGDDSELLVVDPVHSETAAVADHHVPLEPGGDLALARAVLARVVETDRIDEAFVDDATIGFDDLRAELPDAADAAEMAGVSMSDVDRLAAALADPTLLYWGMGINQSVNGTAAAGALIDLCLATGNLRPGSGPFSLTGQANSMGTRVCSSKGSWPGHRPFADPDHRRDVAEAWGVPVSRLPDDPGPGPVGIVDAIGDDVDAVYAVATNPVAGMPDATRVRENLEEAFLVVQDAFRSETVEYADVVLPAATWGESEGTTTNMERTVSRVRAATEMPSGVRPDLTLIGQLADRLVPDLFDDRPEPEAIFDEFAALTAGTPADLSGISYDRLEAERAVRWPAPEPDVAGGYRYYEGDEADDAAASTPEPTDESWSFYTRSGRARFSSGTARPLPEPTDESYPFTLTTARRPDAYNTGVRTREDEPPTARISPATAAAFADDLEAPADGREDGAAVADGRENGAAVADGREDGAAAQYARVVSRRASVTVSVEPDAAIPDGVVWLPIHHPDVNDLTLPDVDPRSNEPNFKQCAVRLEPPQERDVRAVAEASV</sequence>
<protein>
    <submittedName>
        <fullName evidence="7">Assimilatory nitrate reductase (Ferredoxin)</fullName>
    </submittedName>
</protein>
<dbReference type="InterPro" id="IPR006656">
    <property type="entry name" value="Mopterin_OxRdtase"/>
</dbReference>
<dbReference type="AlphaFoldDB" id="A0A1H9IBX4"/>
<organism evidence="7 8">
    <name type="scientific">Natrinema salaciae</name>
    <dbReference type="NCBI Taxonomy" id="1186196"/>
    <lineage>
        <taxon>Archaea</taxon>
        <taxon>Methanobacteriati</taxon>
        <taxon>Methanobacteriota</taxon>
        <taxon>Stenosarchaea group</taxon>
        <taxon>Halobacteria</taxon>
        <taxon>Halobacteriales</taxon>
        <taxon>Natrialbaceae</taxon>
        <taxon>Natrinema</taxon>
    </lineage>
</organism>
<dbReference type="InterPro" id="IPR006657">
    <property type="entry name" value="MoPterin_dinucl-bd_dom"/>
</dbReference>
<evidence type="ECO:0000256" key="5">
    <source>
        <dbReference type="SAM" id="MobiDB-lite"/>
    </source>
</evidence>
<dbReference type="InterPro" id="IPR006963">
    <property type="entry name" value="Mopterin_OxRdtase_4Fe-4S_dom"/>
</dbReference>
<keyword evidence="2" id="KW-0479">Metal-binding</keyword>
<accession>A0A1H9IBX4</accession>
<dbReference type="STRING" id="1186196.SAMN04489841_2179"/>
<name>A0A1H9IBX4_9EURY</name>
<dbReference type="GO" id="GO:0046872">
    <property type="term" value="F:metal ion binding"/>
    <property type="evidence" value="ECO:0007669"/>
    <property type="project" value="UniProtKB-KW"/>
</dbReference>
<dbReference type="SUPFAM" id="SSF53706">
    <property type="entry name" value="Formate dehydrogenase/DMSO reductase, domains 1-3"/>
    <property type="match status" value="1"/>
</dbReference>
<dbReference type="Proteomes" id="UP000199114">
    <property type="component" value="Unassembled WGS sequence"/>
</dbReference>
<dbReference type="GO" id="GO:0051539">
    <property type="term" value="F:4 iron, 4 sulfur cluster binding"/>
    <property type="evidence" value="ECO:0007669"/>
    <property type="project" value="UniProtKB-KW"/>
</dbReference>
<dbReference type="Pfam" id="PF01568">
    <property type="entry name" value="Molydop_binding"/>
    <property type="match status" value="1"/>
</dbReference>
<dbReference type="SMART" id="SM00926">
    <property type="entry name" value="Molybdop_Fe4S4"/>
    <property type="match status" value="1"/>
</dbReference>
<evidence type="ECO:0000256" key="1">
    <source>
        <dbReference type="ARBA" id="ARBA00022485"/>
    </source>
</evidence>
<dbReference type="NCBIfam" id="NF041323">
    <property type="entry name" value="Nitr_red_NasA_Halo"/>
    <property type="match status" value="1"/>
</dbReference>
<dbReference type="Pfam" id="PF04879">
    <property type="entry name" value="Molybdop_Fe4S4"/>
    <property type="match status" value="1"/>
</dbReference>
<dbReference type="PANTHER" id="PTHR43105:SF10">
    <property type="entry name" value="NADH-QUINONE OXIDOREDUCTASE SUBUNIT G"/>
    <property type="match status" value="1"/>
</dbReference>
<evidence type="ECO:0000313" key="8">
    <source>
        <dbReference type="Proteomes" id="UP000199114"/>
    </source>
</evidence>
<dbReference type="InterPro" id="IPR054894">
    <property type="entry name" value="Nitr_red_NasA"/>
</dbReference>
<keyword evidence="4" id="KW-0411">Iron-sulfur</keyword>
<keyword evidence="1" id="KW-0004">4Fe-4S</keyword>
<dbReference type="Gene3D" id="3.40.50.740">
    <property type="match status" value="1"/>
</dbReference>
<keyword evidence="8" id="KW-1185">Reference proteome</keyword>
<dbReference type="PANTHER" id="PTHR43105">
    <property type="entry name" value="RESPIRATORY NITRATE REDUCTASE"/>
    <property type="match status" value="1"/>
</dbReference>
<dbReference type="GO" id="GO:0016020">
    <property type="term" value="C:membrane"/>
    <property type="evidence" value="ECO:0007669"/>
    <property type="project" value="TreeGrafter"/>
</dbReference>
<dbReference type="SUPFAM" id="SSF50692">
    <property type="entry name" value="ADC-like"/>
    <property type="match status" value="1"/>
</dbReference>
<evidence type="ECO:0000256" key="3">
    <source>
        <dbReference type="ARBA" id="ARBA00023004"/>
    </source>
</evidence>
<evidence type="ECO:0000313" key="7">
    <source>
        <dbReference type="EMBL" id="SEQ72079.1"/>
    </source>
</evidence>
<dbReference type="Pfam" id="PF00384">
    <property type="entry name" value="Molybdopterin"/>
    <property type="match status" value="1"/>
</dbReference>
<evidence type="ECO:0000259" key="6">
    <source>
        <dbReference type="PROSITE" id="PS51669"/>
    </source>
</evidence>
<dbReference type="EMBL" id="FOFD01000003">
    <property type="protein sequence ID" value="SEQ72079.1"/>
    <property type="molecule type" value="Genomic_DNA"/>
</dbReference>
<keyword evidence="3" id="KW-0408">Iron</keyword>
<evidence type="ECO:0000256" key="2">
    <source>
        <dbReference type="ARBA" id="ARBA00022723"/>
    </source>
</evidence>
<evidence type="ECO:0000256" key="4">
    <source>
        <dbReference type="ARBA" id="ARBA00023014"/>
    </source>
</evidence>
<dbReference type="Gene3D" id="2.20.25.90">
    <property type="entry name" value="ADC-like domains"/>
    <property type="match status" value="1"/>
</dbReference>
<gene>
    <name evidence="7" type="ORF">SAMN04489841_2179</name>
</gene>